<keyword evidence="5" id="KW-1003">Cell membrane</keyword>
<dbReference type="PANTHER" id="PTHR14543">
    <property type="entry name" value="PROTRUDIN"/>
    <property type="match status" value="1"/>
</dbReference>
<dbReference type="Pfam" id="PF01363">
    <property type="entry name" value="FYVE"/>
    <property type="match status" value="1"/>
</dbReference>
<feature type="domain" description="FYVE-type" evidence="19">
    <location>
        <begin position="220"/>
        <end position="286"/>
    </location>
</feature>
<evidence type="ECO:0000256" key="13">
    <source>
        <dbReference type="ARBA" id="ARBA00023136"/>
    </source>
</evidence>
<dbReference type="GO" id="GO:0031175">
    <property type="term" value="P:neuron projection development"/>
    <property type="evidence" value="ECO:0007669"/>
    <property type="project" value="TreeGrafter"/>
</dbReference>
<evidence type="ECO:0000313" key="21">
    <source>
        <dbReference type="Proteomes" id="UP000694414"/>
    </source>
</evidence>
<keyword evidence="14" id="KW-0966">Cell projection</keyword>
<dbReference type="GO" id="GO:0055038">
    <property type="term" value="C:recycling endosome membrane"/>
    <property type="evidence" value="ECO:0007669"/>
    <property type="project" value="UniProtKB-SubCell"/>
</dbReference>
<dbReference type="GO" id="GO:0072659">
    <property type="term" value="P:protein localization to plasma membrane"/>
    <property type="evidence" value="ECO:0007669"/>
    <property type="project" value="InterPro"/>
</dbReference>
<comment type="subcellular location">
    <subcellularLocation>
        <location evidence="2">Cell projection</location>
        <location evidence="2">Growth cone membrane</location>
        <topology evidence="2">Multi-pass membrane protein</topology>
    </subcellularLocation>
    <subcellularLocation>
        <location evidence="3">Endoplasmic reticulum membrane</location>
        <topology evidence="3">Multi-pass membrane protein</topology>
    </subcellularLocation>
    <subcellularLocation>
        <location evidence="1">Recycling endosome membrane</location>
        <topology evidence="1">Multi-pass membrane protein</topology>
    </subcellularLocation>
</comment>
<keyword evidence="10" id="KW-0256">Endoplasmic reticulum</keyword>
<dbReference type="InterPro" id="IPR017455">
    <property type="entry name" value="Znf_FYVE-rel"/>
</dbReference>
<evidence type="ECO:0000256" key="2">
    <source>
        <dbReference type="ARBA" id="ARBA00004460"/>
    </source>
</evidence>
<evidence type="ECO:0000256" key="7">
    <source>
        <dbReference type="ARBA" id="ARBA00022723"/>
    </source>
</evidence>
<dbReference type="PANTHER" id="PTHR14543:SF1">
    <property type="entry name" value="PROTRUDIN"/>
    <property type="match status" value="1"/>
</dbReference>
<dbReference type="SUPFAM" id="SSF57903">
    <property type="entry name" value="FYVE/PHD zinc finger"/>
    <property type="match status" value="1"/>
</dbReference>
<dbReference type="InterPro" id="IPR013083">
    <property type="entry name" value="Znf_RING/FYVE/PHD"/>
</dbReference>
<feature type="transmembrane region" description="Helical" evidence="18">
    <location>
        <begin position="63"/>
        <end position="81"/>
    </location>
</feature>
<feature type="region of interest" description="Disordered" evidence="17">
    <location>
        <begin position="1"/>
        <end position="29"/>
    </location>
</feature>
<keyword evidence="8" id="KW-0967">Endosome</keyword>
<dbReference type="AlphaFoldDB" id="A0A8C8Z3Z7"/>
<keyword evidence="11" id="KW-0862">Zinc</keyword>
<accession>A0A8C8Z3Z7</accession>
<dbReference type="InterPro" id="IPR000306">
    <property type="entry name" value="Znf_FYVE"/>
</dbReference>
<dbReference type="Proteomes" id="UP000694414">
    <property type="component" value="Unplaced"/>
</dbReference>
<feature type="compositionally biased region" description="Acidic residues" evidence="17">
    <location>
        <begin position="159"/>
        <end position="182"/>
    </location>
</feature>
<evidence type="ECO:0000259" key="19">
    <source>
        <dbReference type="PROSITE" id="PS50178"/>
    </source>
</evidence>
<dbReference type="InterPro" id="IPR011011">
    <property type="entry name" value="Znf_FYVE_PHD"/>
</dbReference>
<gene>
    <name evidence="20" type="primary">ZFYVE27</name>
</gene>
<dbReference type="PROSITE" id="PS50178">
    <property type="entry name" value="ZF_FYVE"/>
    <property type="match status" value="1"/>
</dbReference>
<dbReference type="GO" id="GO:0005789">
    <property type="term" value="C:endoplasmic reticulum membrane"/>
    <property type="evidence" value="ECO:0007669"/>
    <property type="project" value="UniProtKB-SubCell"/>
</dbReference>
<dbReference type="GO" id="GO:0016192">
    <property type="term" value="P:vesicle-mediated transport"/>
    <property type="evidence" value="ECO:0007669"/>
    <property type="project" value="InterPro"/>
</dbReference>
<dbReference type="InterPro" id="IPR042405">
    <property type="entry name" value="Protrudin"/>
</dbReference>
<evidence type="ECO:0000256" key="18">
    <source>
        <dbReference type="SAM" id="Phobius"/>
    </source>
</evidence>
<proteinExistence type="predicted"/>
<evidence type="ECO:0000256" key="17">
    <source>
        <dbReference type="SAM" id="MobiDB-lite"/>
    </source>
</evidence>
<dbReference type="Gene3D" id="3.30.40.10">
    <property type="entry name" value="Zinc/RING finger domain, C3HC4 (zinc finger)"/>
    <property type="match status" value="1"/>
</dbReference>
<evidence type="ECO:0000256" key="4">
    <source>
        <dbReference type="ARBA" id="ARBA00015523"/>
    </source>
</evidence>
<organism evidence="20 21">
    <name type="scientific">Prolemur simus</name>
    <name type="common">Greater bamboo lemur</name>
    <name type="synonym">Hapalemur simus</name>
    <dbReference type="NCBI Taxonomy" id="1328070"/>
    <lineage>
        <taxon>Eukaryota</taxon>
        <taxon>Metazoa</taxon>
        <taxon>Chordata</taxon>
        <taxon>Craniata</taxon>
        <taxon>Vertebrata</taxon>
        <taxon>Euteleostomi</taxon>
        <taxon>Mammalia</taxon>
        <taxon>Eutheria</taxon>
        <taxon>Euarchontoglires</taxon>
        <taxon>Primates</taxon>
        <taxon>Strepsirrhini</taxon>
        <taxon>Lemuriformes</taxon>
        <taxon>Lemuridae</taxon>
        <taxon>Prolemur</taxon>
    </lineage>
</organism>
<protein>
    <recommendedName>
        <fullName evidence="4">Protrudin</fullName>
    </recommendedName>
    <alternativeName>
        <fullName evidence="15">Zinc finger FYVE domain-containing protein 27</fullName>
    </alternativeName>
</protein>
<evidence type="ECO:0000256" key="9">
    <source>
        <dbReference type="ARBA" id="ARBA00022771"/>
    </source>
</evidence>
<evidence type="ECO:0000256" key="8">
    <source>
        <dbReference type="ARBA" id="ARBA00022753"/>
    </source>
</evidence>
<keyword evidence="21" id="KW-1185">Reference proteome</keyword>
<dbReference type="SMART" id="SM00064">
    <property type="entry name" value="FYVE"/>
    <property type="match status" value="1"/>
</dbReference>
<evidence type="ECO:0000256" key="12">
    <source>
        <dbReference type="ARBA" id="ARBA00022989"/>
    </source>
</evidence>
<evidence type="ECO:0000256" key="3">
    <source>
        <dbReference type="ARBA" id="ARBA00004477"/>
    </source>
</evidence>
<evidence type="ECO:0000256" key="5">
    <source>
        <dbReference type="ARBA" id="ARBA00022475"/>
    </source>
</evidence>
<evidence type="ECO:0000256" key="6">
    <source>
        <dbReference type="ARBA" id="ARBA00022692"/>
    </source>
</evidence>
<keyword evidence="7" id="KW-0479">Metal-binding</keyword>
<evidence type="ECO:0000256" key="10">
    <source>
        <dbReference type="ARBA" id="ARBA00022824"/>
    </source>
</evidence>
<keyword evidence="13 18" id="KW-0472">Membrane</keyword>
<dbReference type="GeneTree" id="ENSGT00390000013298"/>
<dbReference type="CDD" id="cd15723">
    <property type="entry name" value="FYVE_protrudin"/>
    <property type="match status" value="1"/>
</dbReference>
<reference evidence="20" key="1">
    <citation type="submission" date="2025-08" db="UniProtKB">
        <authorList>
            <consortium name="Ensembl"/>
        </authorList>
    </citation>
    <scope>IDENTIFICATION</scope>
</reference>
<dbReference type="Ensembl" id="ENSPSMT00000015277.1">
    <property type="protein sequence ID" value="ENSPSMP00000013119.1"/>
    <property type="gene ID" value="ENSPSMG00000009295.1"/>
</dbReference>
<dbReference type="FunFam" id="3.30.40.10:FF:000102">
    <property type="entry name" value="protrudin isoform X2"/>
    <property type="match status" value="1"/>
</dbReference>
<evidence type="ECO:0000256" key="16">
    <source>
        <dbReference type="PROSITE-ProRule" id="PRU00091"/>
    </source>
</evidence>
<evidence type="ECO:0000256" key="1">
    <source>
        <dbReference type="ARBA" id="ARBA00004195"/>
    </source>
</evidence>
<name>A0A8C8Z3Z7_PROSS</name>
<keyword evidence="12 18" id="KW-1133">Transmembrane helix</keyword>
<dbReference type="GO" id="GO:0048011">
    <property type="term" value="P:neurotrophin TRK receptor signaling pathway"/>
    <property type="evidence" value="ECO:0007669"/>
    <property type="project" value="TreeGrafter"/>
</dbReference>
<evidence type="ECO:0000313" key="20">
    <source>
        <dbReference type="Ensembl" id="ENSPSMP00000013119.1"/>
    </source>
</evidence>
<dbReference type="GO" id="GO:0008270">
    <property type="term" value="F:zinc ion binding"/>
    <property type="evidence" value="ECO:0007669"/>
    <property type="project" value="UniProtKB-KW"/>
</dbReference>
<dbReference type="GO" id="GO:0071787">
    <property type="term" value="P:endoplasmic reticulum tubular network formation"/>
    <property type="evidence" value="ECO:0007669"/>
    <property type="project" value="InterPro"/>
</dbReference>
<feature type="region of interest" description="Disordered" evidence="17">
    <location>
        <begin position="117"/>
        <end position="182"/>
    </location>
</feature>
<sequence>MQMSEPEGSGPEVSPSVMPEALPESPPVPTKSPAFDLFNLVLSYKRLEIYLEPLKDAGDGVRYLLRFYGALLGTVCMLYLLPLCWVLALLNSTLFLGNVEFFRVVSEYRASLQRRLNPKQEEHAFESPPSPPDAGGKGAVLDSTPALTPTEDLTPGSVEEAEEAEPDEEFKDAIEEDEEGAPCPAEDELALQDNGFLSKNEVLRSKVSRLTERLRKRYPTNNFGNCTGCSATFSVLKKRRSCSNCGNSFCSRCCSFKVPKSSMGATAPEAQRETVFVCASCNQTLSK</sequence>
<evidence type="ECO:0000256" key="15">
    <source>
        <dbReference type="ARBA" id="ARBA00032025"/>
    </source>
</evidence>
<evidence type="ECO:0000256" key="11">
    <source>
        <dbReference type="ARBA" id="ARBA00022833"/>
    </source>
</evidence>
<keyword evidence="9 16" id="KW-0863">Zinc-finger</keyword>
<keyword evidence="6 18" id="KW-0812">Transmembrane</keyword>
<reference evidence="20" key="2">
    <citation type="submission" date="2025-09" db="UniProtKB">
        <authorList>
            <consortium name="Ensembl"/>
        </authorList>
    </citation>
    <scope>IDENTIFICATION</scope>
</reference>
<dbReference type="GO" id="GO:0032584">
    <property type="term" value="C:growth cone membrane"/>
    <property type="evidence" value="ECO:0007669"/>
    <property type="project" value="UniProtKB-SubCell"/>
</dbReference>
<dbReference type="GO" id="GO:0045773">
    <property type="term" value="P:positive regulation of axon extension"/>
    <property type="evidence" value="ECO:0007669"/>
    <property type="project" value="TreeGrafter"/>
</dbReference>
<dbReference type="GO" id="GO:0071782">
    <property type="term" value="C:endoplasmic reticulum tubular network"/>
    <property type="evidence" value="ECO:0007669"/>
    <property type="project" value="TreeGrafter"/>
</dbReference>
<evidence type="ECO:0000256" key="14">
    <source>
        <dbReference type="ARBA" id="ARBA00023273"/>
    </source>
</evidence>